<keyword evidence="2" id="KW-1133">Transmembrane helix</keyword>
<evidence type="ECO:0000256" key="2">
    <source>
        <dbReference type="SAM" id="Phobius"/>
    </source>
</evidence>
<sequence>MLLLTPVLKCRKICRIQGLFSRTFDMAQNSPNWFAIILGSSGLVGLVTLVTKGIVDRKDVHIQYLTQRNEDLKEEAKAEKEKAARLVIDIAQRLNNVDTGRFSPEDAVRLKEIFSLLNNFESLSKGFADCKEAAEWLETCKENWVQQASKYTLRSYSNLIPRQKIGRFKEDLTEYLNWVHTCLKKYGGRTQNTPLPVENPIVESPHPYIAAINYLIDERKWGELTPEQIAYLREVLKRLIDEIRKAFENQQLK</sequence>
<accession>A0A1Z4JMQ6</accession>
<feature type="transmembrane region" description="Helical" evidence="2">
    <location>
        <begin position="33"/>
        <end position="55"/>
    </location>
</feature>
<dbReference type="AlphaFoldDB" id="A0A1Z4JMQ6"/>
<gene>
    <name evidence="3" type="ORF">NIES2135_48110</name>
</gene>
<keyword evidence="2" id="KW-0812">Transmembrane</keyword>
<evidence type="ECO:0000313" key="3">
    <source>
        <dbReference type="EMBL" id="BAY57938.1"/>
    </source>
</evidence>
<name>A0A1Z4JMQ6_LEPBY</name>
<keyword evidence="4" id="KW-1185">Reference proteome</keyword>
<evidence type="ECO:0000313" key="4">
    <source>
        <dbReference type="Proteomes" id="UP000217895"/>
    </source>
</evidence>
<evidence type="ECO:0000256" key="1">
    <source>
        <dbReference type="SAM" id="Coils"/>
    </source>
</evidence>
<feature type="coiled-coil region" evidence="1">
    <location>
        <begin position="62"/>
        <end position="93"/>
    </location>
</feature>
<dbReference type="Proteomes" id="UP000217895">
    <property type="component" value="Chromosome"/>
</dbReference>
<keyword evidence="1" id="KW-0175">Coiled coil</keyword>
<protein>
    <submittedName>
        <fullName evidence="3">Uncharacterized protein</fullName>
    </submittedName>
</protein>
<keyword evidence="2" id="KW-0472">Membrane</keyword>
<reference evidence="3 4" key="1">
    <citation type="submission" date="2017-06" db="EMBL/GenBank/DDBJ databases">
        <title>Genome sequencing of cyanobaciteial culture collection at National Institute for Environmental Studies (NIES).</title>
        <authorList>
            <person name="Hirose Y."/>
            <person name="Shimura Y."/>
            <person name="Fujisawa T."/>
            <person name="Nakamura Y."/>
            <person name="Kawachi M."/>
        </authorList>
    </citation>
    <scope>NUCLEOTIDE SEQUENCE [LARGE SCALE GENOMIC DNA]</scope>
    <source>
        <strain evidence="3 4">NIES-2135</strain>
    </source>
</reference>
<organism evidence="3 4">
    <name type="scientific">Leptolyngbya boryana NIES-2135</name>
    <dbReference type="NCBI Taxonomy" id="1973484"/>
    <lineage>
        <taxon>Bacteria</taxon>
        <taxon>Bacillati</taxon>
        <taxon>Cyanobacteriota</taxon>
        <taxon>Cyanophyceae</taxon>
        <taxon>Leptolyngbyales</taxon>
        <taxon>Leptolyngbyaceae</taxon>
        <taxon>Leptolyngbya group</taxon>
        <taxon>Leptolyngbya</taxon>
    </lineage>
</organism>
<dbReference type="EMBL" id="AP018203">
    <property type="protein sequence ID" value="BAY57938.1"/>
    <property type="molecule type" value="Genomic_DNA"/>
</dbReference>
<proteinExistence type="predicted"/>